<dbReference type="PROSITE" id="PS51257">
    <property type="entry name" value="PROKAR_LIPOPROTEIN"/>
    <property type="match status" value="1"/>
</dbReference>
<accession>A0A4S2GWE2</accession>
<sequence length="189" mass="20924">MRTIAAILSLSLLAGCETVGEALSEDEPNPGPCPTALSLYDAHRIVEFKGEELTYANVGFTGEILNVVRFCEYTDARATPIELDLGIRMAFGRGPAAEGRTHTYHYFVAVTRKDMVVIDREVYPITVTFPPGEDRVEIVQEFEGIEIPRANETLAGTNFEIIVGFELTEEQLAFNRSGMRFRVTAGQES</sequence>
<dbReference type="EMBL" id="SRXW01000007">
    <property type="protein sequence ID" value="TGY87198.1"/>
    <property type="molecule type" value="Genomic_DNA"/>
</dbReference>
<name>A0A4S2GWE2_9PROT</name>
<evidence type="ECO:0000313" key="2">
    <source>
        <dbReference type="Proteomes" id="UP000308054"/>
    </source>
</evidence>
<dbReference type="OrthoDB" id="7171960at2"/>
<dbReference type="Proteomes" id="UP000308054">
    <property type="component" value="Unassembled WGS sequence"/>
</dbReference>
<protein>
    <submittedName>
        <fullName evidence="1">Uncharacterized protein</fullName>
    </submittedName>
</protein>
<evidence type="ECO:0000313" key="1">
    <source>
        <dbReference type="EMBL" id="TGY87198.1"/>
    </source>
</evidence>
<organism evidence="1 2">
    <name type="scientific">Marinicauda algicola</name>
    <dbReference type="NCBI Taxonomy" id="2029849"/>
    <lineage>
        <taxon>Bacteria</taxon>
        <taxon>Pseudomonadati</taxon>
        <taxon>Pseudomonadota</taxon>
        <taxon>Alphaproteobacteria</taxon>
        <taxon>Maricaulales</taxon>
        <taxon>Maricaulaceae</taxon>
        <taxon>Marinicauda</taxon>
    </lineage>
</organism>
<gene>
    <name evidence="1" type="ORF">E5163_15875</name>
</gene>
<keyword evidence="2" id="KW-1185">Reference proteome</keyword>
<reference evidence="1 2" key="1">
    <citation type="journal article" date="2017" name="Int. J. Syst. Evol. Microbiol.">
        <title>Marinicauda algicola sp. nov., isolated from a marine red alga Rhodosorus marinus.</title>
        <authorList>
            <person name="Jeong S.E."/>
            <person name="Jeon S.H."/>
            <person name="Chun B.H."/>
            <person name="Kim D.W."/>
            <person name="Jeon C.O."/>
        </authorList>
    </citation>
    <scope>NUCLEOTIDE SEQUENCE [LARGE SCALE GENOMIC DNA]</scope>
    <source>
        <strain evidence="1 2">JCM 31718</strain>
    </source>
</reference>
<proteinExistence type="predicted"/>
<comment type="caution">
    <text evidence="1">The sequence shown here is derived from an EMBL/GenBank/DDBJ whole genome shotgun (WGS) entry which is preliminary data.</text>
</comment>
<dbReference type="AlphaFoldDB" id="A0A4S2GWE2"/>
<dbReference type="RefSeq" id="WP_135997501.1">
    <property type="nucleotide sequence ID" value="NZ_CP071057.1"/>
</dbReference>